<organism evidence="2 3">
    <name type="scientific">Pleurodeles waltl</name>
    <name type="common">Iberian ribbed newt</name>
    <dbReference type="NCBI Taxonomy" id="8319"/>
    <lineage>
        <taxon>Eukaryota</taxon>
        <taxon>Metazoa</taxon>
        <taxon>Chordata</taxon>
        <taxon>Craniata</taxon>
        <taxon>Vertebrata</taxon>
        <taxon>Euteleostomi</taxon>
        <taxon>Amphibia</taxon>
        <taxon>Batrachia</taxon>
        <taxon>Caudata</taxon>
        <taxon>Salamandroidea</taxon>
        <taxon>Salamandridae</taxon>
        <taxon>Pleurodelinae</taxon>
        <taxon>Pleurodeles</taxon>
    </lineage>
</organism>
<feature type="compositionally biased region" description="Basic and acidic residues" evidence="1">
    <location>
        <begin position="69"/>
        <end position="89"/>
    </location>
</feature>
<evidence type="ECO:0000313" key="2">
    <source>
        <dbReference type="EMBL" id="KAJ1166371.1"/>
    </source>
</evidence>
<sequence length="120" mass="13367">MFFACKPPPRSGTFKTFVTPTASSSQSCHKCQAFASGDPDTRRAPLVDRKRHEQKLESSSLGRRGHVGAPRDPRREPQGVEGNRDRAVRDAALGSVLSTNETDLKEREMYKQRRGEILVA</sequence>
<feature type="compositionally biased region" description="Basic and acidic residues" evidence="1">
    <location>
        <begin position="102"/>
        <end position="120"/>
    </location>
</feature>
<proteinExistence type="predicted"/>
<feature type="compositionally biased region" description="Basic and acidic residues" evidence="1">
    <location>
        <begin position="39"/>
        <end position="56"/>
    </location>
</feature>
<dbReference type="Proteomes" id="UP001066276">
    <property type="component" value="Chromosome 4_2"/>
</dbReference>
<evidence type="ECO:0000313" key="3">
    <source>
        <dbReference type="Proteomes" id="UP001066276"/>
    </source>
</evidence>
<feature type="region of interest" description="Disordered" evidence="1">
    <location>
        <begin position="1"/>
        <end position="120"/>
    </location>
</feature>
<protein>
    <submittedName>
        <fullName evidence="2">Uncharacterized protein</fullName>
    </submittedName>
</protein>
<evidence type="ECO:0000256" key="1">
    <source>
        <dbReference type="SAM" id="MobiDB-lite"/>
    </source>
</evidence>
<dbReference type="EMBL" id="JANPWB010000008">
    <property type="protein sequence ID" value="KAJ1166371.1"/>
    <property type="molecule type" value="Genomic_DNA"/>
</dbReference>
<feature type="compositionally biased region" description="Polar residues" evidence="1">
    <location>
        <begin position="13"/>
        <end position="29"/>
    </location>
</feature>
<name>A0AAV7SQR8_PLEWA</name>
<gene>
    <name evidence="2" type="ORF">NDU88_006775</name>
</gene>
<feature type="compositionally biased region" description="Pro residues" evidence="1">
    <location>
        <begin position="1"/>
        <end position="10"/>
    </location>
</feature>
<dbReference type="AlphaFoldDB" id="A0AAV7SQR8"/>
<keyword evidence="3" id="KW-1185">Reference proteome</keyword>
<comment type="caution">
    <text evidence="2">The sequence shown here is derived from an EMBL/GenBank/DDBJ whole genome shotgun (WGS) entry which is preliminary data.</text>
</comment>
<dbReference type="PROSITE" id="PS51257">
    <property type="entry name" value="PROKAR_LIPOPROTEIN"/>
    <property type="match status" value="1"/>
</dbReference>
<accession>A0AAV7SQR8</accession>
<reference evidence="2" key="1">
    <citation type="journal article" date="2022" name="bioRxiv">
        <title>Sequencing and chromosome-scale assembly of the giantPleurodeles waltlgenome.</title>
        <authorList>
            <person name="Brown T."/>
            <person name="Elewa A."/>
            <person name="Iarovenko S."/>
            <person name="Subramanian E."/>
            <person name="Araus A.J."/>
            <person name="Petzold A."/>
            <person name="Susuki M."/>
            <person name="Suzuki K.-i.T."/>
            <person name="Hayashi T."/>
            <person name="Toyoda A."/>
            <person name="Oliveira C."/>
            <person name="Osipova E."/>
            <person name="Leigh N.D."/>
            <person name="Simon A."/>
            <person name="Yun M.H."/>
        </authorList>
    </citation>
    <scope>NUCLEOTIDE SEQUENCE</scope>
    <source>
        <strain evidence="2">20211129_DDA</strain>
        <tissue evidence="2">Liver</tissue>
    </source>
</reference>